<keyword evidence="2" id="KW-1185">Reference proteome</keyword>
<protein>
    <submittedName>
        <fullName evidence="1">Uncharacterized protein</fullName>
    </submittedName>
</protein>
<name>A0A8J3EHU5_9RHOB</name>
<organism evidence="1 2">
    <name type="scientific">Salipiger pallidus</name>
    <dbReference type="NCBI Taxonomy" id="1775170"/>
    <lineage>
        <taxon>Bacteria</taxon>
        <taxon>Pseudomonadati</taxon>
        <taxon>Pseudomonadota</taxon>
        <taxon>Alphaproteobacteria</taxon>
        <taxon>Rhodobacterales</taxon>
        <taxon>Roseobacteraceae</taxon>
        <taxon>Salipiger</taxon>
    </lineage>
</organism>
<proteinExistence type="predicted"/>
<reference evidence="1" key="2">
    <citation type="submission" date="2020-09" db="EMBL/GenBank/DDBJ databases">
        <authorList>
            <person name="Sun Q."/>
            <person name="Zhou Y."/>
        </authorList>
    </citation>
    <scope>NUCLEOTIDE SEQUENCE</scope>
    <source>
        <strain evidence="1">CGMCC 1.15762</strain>
    </source>
</reference>
<comment type="caution">
    <text evidence="1">The sequence shown here is derived from an EMBL/GenBank/DDBJ whole genome shotgun (WGS) entry which is preliminary data.</text>
</comment>
<evidence type="ECO:0000313" key="2">
    <source>
        <dbReference type="Proteomes" id="UP000617145"/>
    </source>
</evidence>
<dbReference type="Proteomes" id="UP000617145">
    <property type="component" value="Unassembled WGS sequence"/>
</dbReference>
<sequence length="140" mass="15111">MGRLQTLTLTSHRGRAYPVELFSTDTDFTGTPAVYLFLRMPQGRSLQAQVLYVAHSNDLGRCIDDDRGPGGMLTRAEALGCDAIGGLPLAREEDRVTVAREFIDSWNPALNEGHGALAGMIGLASPAPMLPPMRRSMVGK</sequence>
<accession>A0A8J3EHU5</accession>
<dbReference type="AlphaFoldDB" id="A0A8J3EHU5"/>
<evidence type="ECO:0000313" key="1">
    <source>
        <dbReference type="EMBL" id="GGG82694.1"/>
    </source>
</evidence>
<reference evidence="1" key="1">
    <citation type="journal article" date="2014" name="Int. J. Syst. Evol. Microbiol.">
        <title>Complete genome sequence of Corynebacterium casei LMG S-19264T (=DSM 44701T), isolated from a smear-ripened cheese.</title>
        <authorList>
            <consortium name="US DOE Joint Genome Institute (JGI-PGF)"/>
            <person name="Walter F."/>
            <person name="Albersmeier A."/>
            <person name="Kalinowski J."/>
            <person name="Ruckert C."/>
        </authorList>
    </citation>
    <scope>NUCLEOTIDE SEQUENCE</scope>
    <source>
        <strain evidence="1">CGMCC 1.15762</strain>
    </source>
</reference>
<dbReference type="RefSeq" id="WP_188791629.1">
    <property type="nucleotide sequence ID" value="NZ_BMJV01000008.1"/>
</dbReference>
<dbReference type="EMBL" id="BMJV01000008">
    <property type="protein sequence ID" value="GGG82694.1"/>
    <property type="molecule type" value="Genomic_DNA"/>
</dbReference>
<gene>
    <name evidence="1" type="ORF">GCM10011415_35590</name>
</gene>